<dbReference type="KEGG" id="ala:BFG52_08990"/>
<dbReference type="STRING" id="1789224.BFG52_08990"/>
<name>A0A1B2LZV7_9GAMM</name>
<dbReference type="Proteomes" id="UP000093391">
    <property type="component" value="Chromosome"/>
</dbReference>
<reference evidence="1 2" key="1">
    <citation type="submission" date="2016-08" db="EMBL/GenBank/DDBJ databases">
        <authorList>
            <person name="Seilhamer J.J."/>
        </authorList>
    </citation>
    <scope>NUCLEOTIDE SEQUENCE [LARGE SCALE GENOMIC DNA]</scope>
    <source>
        <strain evidence="1 2">BRTC-1</strain>
    </source>
</reference>
<accession>A0A1B2LZV7</accession>
<protein>
    <submittedName>
        <fullName evidence="1">Uncharacterized protein</fullName>
    </submittedName>
</protein>
<organism evidence="1 2">
    <name type="scientific">Acinetobacter larvae</name>
    <dbReference type="NCBI Taxonomy" id="1789224"/>
    <lineage>
        <taxon>Bacteria</taxon>
        <taxon>Pseudomonadati</taxon>
        <taxon>Pseudomonadota</taxon>
        <taxon>Gammaproteobacteria</taxon>
        <taxon>Moraxellales</taxon>
        <taxon>Moraxellaceae</taxon>
        <taxon>Acinetobacter</taxon>
    </lineage>
</organism>
<keyword evidence="2" id="KW-1185">Reference proteome</keyword>
<dbReference type="AlphaFoldDB" id="A0A1B2LZV7"/>
<dbReference type="EMBL" id="CP016895">
    <property type="protein sequence ID" value="AOA58474.2"/>
    <property type="molecule type" value="Genomic_DNA"/>
</dbReference>
<dbReference type="OrthoDB" id="9008569at2"/>
<gene>
    <name evidence="1" type="ORF">BFG52_08990</name>
</gene>
<dbReference type="RefSeq" id="WP_157758092.1">
    <property type="nucleotide sequence ID" value="NZ_CP016895.1"/>
</dbReference>
<proteinExistence type="predicted"/>
<sequence length="120" mass="15088">MKEVYFLDPFYLDSFEKWSYYYPLLDKMSRNMYFFEKNGVIIQVNYYSSYYGGAEIRLISPLAYYYFKYDVEEAVRRKEWKNYLREDLKKWELQRQSEEDKYRKLGITIDEKYQNKPLRF</sequence>
<evidence type="ECO:0000313" key="1">
    <source>
        <dbReference type="EMBL" id="AOA58474.2"/>
    </source>
</evidence>
<evidence type="ECO:0000313" key="2">
    <source>
        <dbReference type="Proteomes" id="UP000093391"/>
    </source>
</evidence>